<keyword evidence="2" id="KW-0812">Transmembrane</keyword>
<keyword evidence="4" id="KW-1185">Reference proteome</keyword>
<evidence type="ECO:0000313" key="4">
    <source>
        <dbReference type="Proteomes" id="UP000011115"/>
    </source>
</evidence>
<name>M1D959_SOLTU</name>
<protein>
    <submittedName>
        <fullName evidence="3">Uncharacterized protein</fullName>
    </submittedName>
</protein>
<dbReference type="Proteomes" id="UP000011115">
    <property type="component" value="Unassembled WGS sequence"/>
</dbReference>
<reference evidence="4" key="1">
    <citation type="journal article" date="2011" name="Nature">
        <title>Genome sequence and analysis of the tuber crop potato.</title>
        <authorList>
            <consortium name="The Potato Genome Sequencing Consortium"/>
        </authorList>
    </citation>
    <scope>NUCLEOTIDE SEQUENCE [LARGE SCALE GENOMIC DNA]</scope>
    <source>
        <strain evidence="4">cv. DM1-3 516 R44</strain>
    </source>
</reference>
<evidence type="ECO:0000313" key="3">
    <source>
        <dbReference type="EnsemblPlants" id="PGSC0003DMT400085282"/>
    </source>
</evidence>
<dbReference type="Gramene" id="PGSC0003DMT400085282">
    <property type="protein sequence ID" value="PGSC0003DMT400085282"/>
    <property type="gene ID" value="PGSC0003DMG400034853"/>
</dbReference>
<dbReference type="InParanoid" id="M1D959"/>
<evidence type="ECO:0000256" key="2">
    <source>
        <dbReference type="SAM" id="Phobius"/>
    </source>
</evidence>
<feature type="compositionally biased region" description="Polar residues" evidence="1">
    <location>
        <begin position="125"/>
        <end position="136"/>
    </location>
</feature>
<dbReference type="AlphaFoldDB" id="M1D959"/>
<keyword evidence="2" id="KW-1133">Transmembrane helix</keyword>
<feature type="region of interest" description="Disordered" evidence="1">
    <location>
        <begin position="90"/>
        <end position="136"/>
    </location>
</feature>
<proteinExistence type="predicted"/>
<keyword evidence="2" id="KW-0472">Membrane</keyword>
<dbReference type="EnsemblPlants" id="PGSC0003DMT400085282">
    <property type="protein sequence ID" value="PGSC0003DMT400085282"/>
    <property type="gene ID" value="PGSC0003DMG400034853"/>
</dbReference>
<dbReference type="PROSITE" id="PS51257">
    <property type="entry name" value="PROKAR_LIPOPROTEIN"/>
    <property type="match status" value="1"/>
</dbReference>
<feature type="transmembrane region" description="Helical" evidence="2">
    <location>
        <begin position="46"/>
        <end position="63"/>
    </location>
</feature>
<accession>M1D959</accession>
<dbReference type="HOGENOM" id="CLU_1879086_0_0_1"/>
<reference evidence="3" key="2">
    <citation type="submission" date="2015-06" db="UniProtKB">
        <authorList>
            <consortium name="EnsemblPlants"/>
        </authorList>
    </citation>
    <scope>IDENTIFICATION</scope>
    <source>
        <strain evidence="3">DM1-3 516 R44</strain>
    </source>
</reference>
<dbReference type="PaxDb" id="4113-PGSC0003DMT400085282"/>
<evidence type="ECO:0000256" key="1">
    <source>
        <dbReference type="SAM" id="MobiDB-lite"/>
    </source>
</evidence>
<sequence>MLSKIELLGLGSAGLVPLSVQFSLFGGCLGRVDHGGEDSSEMTTYRALFLGGWFLPGTLGLSISPRQRKLNKRNYNSLCVDRRYPLMSSTNSAKRRGKFSRRSDLNSNPLVCQKSNPHRARRPTQRFTQWPISSKS</sequence>
<organism evidence="3 4">
    <name type="scientific">Solanum tuberosum</name>
    <name type="common">Potato</name>
    <dbReference type="NCBI Taxonomy" id="4113"/>
    <lineage>
        <taxon>Eukaryota</taxon>
        <taxon>Viridiplantae</taxon>
        <taxon>Streptophyta</taxon>
        <taxon>Embryophyta</taxon>
        <taxon>Tracheophyta</taxon>
        <taxon>Spermatophyta</taxon>
        <taxon>Magnoliopsida</taxon>
        <taxon>eudicotyledons</taxon>
        <taxon>Gunneridae</taxon>
        <taxon>Pentapetalae</taxon>
        <taxon>asterids</taxon>
        <taxon>lamiids</taxon>
        <taxon>Solanales</taxon>
        <taxon>Solanaceae</taxon>
        <taxon>Solanoideae</taxon>
        <taxon>Solaneae</taxon>
        <taxon>Solanum</taxon>
    </lineage>
</organism>
<feature type="compositionally biased region" description="Polar residues" evidence="1">
    <location>
        <begin position="105"/>
        <end position="115"/>
    </location>
</feature>